<dbReference type="RefSeq" id="WP_216130461.1">
    <property type="nucleotide sequence ID" value="NZ_CP064782.1"/>
</dbReference>
<dbReference type="GO" id="GO:0006749">
    <property type="term" value="P:glutathione metabolic process"/>
    <property type="evidence" value="ECO:0007669"/>
    <property type="project" value="TreeGrafter"/>
</dbReference>
<dbReference type="PANTHER" id="PTHR42673">
    <property type="entry name" value="MALEYLACETOACETATE ISOMERASE"/>
    <property type="match status" value="1"/>
</dbReference>
<evidence type="ECO:0000313" key="3">
    <source>
        <dbReference type="Proteomes" id="UP000683428"/>
    </source>
</evidence>
<reference evidence="2" key="1">
    <citation type="submission" date="2020-11" db="EMBL/GenBank/DDBJ databases">
        <title>Azospira inquinata sp. nov.</title>
        <authorList>
            <person name="Moe W.M."/>
            <person name="Mikes M.C."/>
        </authorList>
    </citation>
    <scope>NUCLEOTIDE SEQUENCE</scope>
    <source>
        <strain evidence="2">Azo-3</strain>
    </source>
</reference>
<dbReference type="AlphaFoldDB" id="A0A975SQ45"/>
<dbReference type="GO" id="GO:0006559">
    <property type="term" value="P:L-phenylalanine catabolic process"/>
    <property type="evidence" value="ECO:0007669"/>
    <property type="project" value="TreeGrafter"/>
</dbReference>
<dbReference type="SFLD" id="SFLDS00019">
    <property type="entry name" value="Glutathione_Transferase_(cytos"/>
    <property type="match status" value="1"/>
</dbReference>
<keyword evidence="3" id="KW-1185">Reference proteome</keyword>
<evidence type="ECO:0000313" key="2">
    <source>
        <dbReference type="EMBL" id="QWT50393.1"/>
    </source>
</evidence>
<dbReference type="CDD" id="cd03043">
    <property type="entry name" value="GST_N_1"/>
    <property type="match status" value="1"/>
</dbReference>
<name>A0A975SQ45_9RHOO</name>
<dbReference type="InterPro" id="IPR004045">
    <property type="entry name" value="Glutathione_S-Trfase_N"/>
</dbReference>
<proteinExistence type="predicted"/>
<dbReference type="Proteomes" id="UP000683428">
    <property type="component" value="Chromosome"/>
</dbReference>
<gene>
    <name evidence="2" type="ORF">Azoinq_07360</name>
</gene>
<dbReference type="EMBL" id="CP064782">
    <property type="protein sequence ID" value="QWT50393.1"/>
    <property type="molecule type" value="Genomic_DNA"/>
</dbReference>
<dbReference type="Pfam" id="PF13410">
    <property type="entry name" value="GST_C_2"/>
    <property type="match status" value="1"/>
</dbReference>
<dbReference type="GO" id="GO:0004364">
    <property type="term" value="F:glutathione transferase activity"/>
    <property type="evidence" value="ECO:0007669"/>
    <property type="project" value="TreeGrafter"/>
</dbReference>
<organism evidence="2 3">
    <name type="scientific">Azospira inquinata</name>
    <dbReference type="NCBI Taxonomy" id="2785627"/>
    <lineage>
        <taxon>Bacteria</taxon>
        <taxon>Pseudomonadati</taxon>
        <taxon>Pseudomonadota</taxon>
        <taxon>Betaproteobacteria</taxon>
        <taxon>Rhodocyclales</taxon>
        <taxon>Rhodocyclaceae</taxon>
        <taxon>Azospira</taxon>
    </lineage>
</organism>
<feature type="domain" description="GST N-terminal" evidence="1">
    <location>
        <begin position="2"/>
        <end position="82"/>
    </location>
</feature>
<dbReference type="Pfam" id="PF13409">
    <property type="entry name" value="GST_N_2"/>
    <property type="match status" value="1"/>
</dbReference>
<dbReference type="GO" id="GO:0016034">
    <property type="term" value="F:maleylacetoacetate isomerase activity"/>
    <property type="evidence" value="ECO:0007669"/>
    <property type="project" value="TreeGrafter"/>
</dbReference>
<dbReference type="PROSITE" id="PS50404">
    <property type="entry name" value="GST_NTER"/>
    <property type="match status" value="1"/>
</dbReference>
<accession>A0A975SQ45</accession>
<dbReference type="KEGG" id="aiq:Azoinq_07360"/>
<protein>
    <submittedName>
        <fullName evidence="2">Glutathione S-transferase family protein</fullName>
    </submittedName>
</protein>
<evidence type="ECO:0000259" key="1">
    <source>
        <dbReference type="PROSITE" id="PS50404"/>
    </source>
</evidence>
<dbReference type="PANTHER" id="PTHR42673:SF4">
    <property type="entry name" value="MALEYLACETOACETATE ISOMERASE"/>
    <property type="match status" value="1"/>
</dbReference>
<dbReference type="CDD" id="cd03194">
    <property type="entry name" value="GST_C_3"/>
    <property type="match status" value="1"/>
</dbReference>
<dbReference type="InterPro" id="IPR040079">
    <property type="entry name" value="Glutathione_S-Trfase"/>
</dbReference>
<sequence length="212" mass="23344">MLKLVIGDKKFSSWSLRPWLLLKQAGIPFEELPVRLRQADTGEQIRRYSPSGKVPLLMDGATRVWDSLAICEYVAELAADRWLPLWPEDRAARARARSVSAEMHSGFPALRTHMGMDVGARLPGQGRDPEALKDVARVVEIWTGCRQEFGQAANGPFLFGAFSVADAMFAPVAFRFQTYGVELPPVAATYRDALLALPAMQEWAAAAQAEGA</sequence>